<sequence>MRVRILDDFGLRVYVGPGGADEELLFERTLESPCQKGIGLALSGTVKCTRFEPEDALALGENPLRPFIGMVTTTRQDSFRATLRTFEENVLEWDWEQHSCHTHAKDRDHITQAHLQMEELLWSPSALSGLLYEAVVKRLQSQERWGKGLFVGELNRCGAAFDLDGTPHSSAAFVMNGEFVMSPRGRLAQEGDTHGSSGHGGLSKPFLTDLYIGSYSCNPPLLPLIKAGVPFVESVHELSGDMFALDLSVFEEGNTTVANNIGSLVVGWRDEFSWLTFLNSLRWYGSLEHGVEAWISSWALSGPYTTYFQEWCF</sequence>
<dbReference type="EMBL" id="AE001827">
    <property type="protein sequence ID" value="AAF12687.1"/>
    <property type="molecule type" value="Genomic_DNA"/>
</dbReference>
<dbReference type="PIR" id="A75639">
    <property type="entry name" value="A75639"/>
</dbReference>
<accession>Q9RZF1</accession>
<keyword evidence="1" id="KW-0614">Plasmid</keyword>
<dbReference type="EnsemblBacteria" id="AAF12687">
    <property type="protein sequence ID" value="AAF12687"/>
    <property type="gene ID" value="DR_C0039"/>
</dbReference>
<keyword evidence="2" id="KW-1185">Reference proteome</keyword>
<evidence type="ECO:0000313" key="1">
    <source>
        <dbReference type="EMBL" id="AAF12687.1"/>
    </source>
</evidence>
<organism evidence="1 2">
    <name type="scientific">Deinococcus radiodurans (strain ATCC 13939 / DSM 20539 / JCM 16871 / CCUG 27074 / LMG 4051 / NBRC 15346 / NCIMB 9279 / VKM B-1422 / R1)</name>
    <dbReference type="NCBI Taxonomy" id="243230"/>
    <lineage>
        <taxon>Bacteria</taxon>
        <taxon>Thermotogati</taxon>
        <taxon>Deinococcota</taxon>
        <taxon>Deinococci</taxon>
        <taxon>Deinococcales</taxon>
        <taxon>Deinococcaceae</taxon>
        <taxon>Deinococcus</taxon>
    </lineage>
</organism>
<dbReference type="AlphaFoldDB" id="Q9RZF1"/>
<dbReference type="InParanoid" id="Q9RZF1"/>
<reference evidence="1 2" key="1">
    <citation type="journal article" date="1999" name="Science">
        <title>Genome sequence of the radioresistant bacterium Deinococcus radiodurans R1.</title>
        <authorList>
            <person name="White O."/>
            <person name="Eisen J.A."/>
            <person name="Heidelberg J.F."/>
            <person name="Hickey E.K."/>
            <person name="Peterson J.D."/>
            <person name="Dodson R.J."/>
            <person name="Haft D.H."/>
            <person name="Gwinn M.L."/>
            <person name="Nelson W.C."/>
            <person name="Richardson D.L."/>
            <person name="Moffat K.S."/>
            <person name="Qin H."/>
            <person name="Jiang L."/>
            <person name="Pamphile W."/>
            <person name="Crosby M."/>
            <person name="Shen M."/>
            <person name="Vamathevan J.J."/>
            <person name="Lam P."/>
            <person name="McDonald L."/>
            <person name="Utterback T."/>
            <person name="Zalewski C."/>
            <person name="Makarova K.S."/>
            <person name="Aravind L."/>
            <person name="Daly M.J."/>
            <person name="Minton K.W."/>
            <person name="Fleischmann R.D."/>
            <person name="Ketchum K.A."/>
            <person name="Nelson K.E."/>
            <person name="Salzberg S."/>
            <person name="Smith H.O."/>
            <person name="Venter J.C."/>
            <person name="Fraser C.M."/>
        </authorList>
    </citation>
    <scope>NUCLEOTIDE SEQUENCE [LARGE SCALE GENOMIC DNA]</scope>
    <source>
        <strain evidence="2">ATCC 13939 / DSM 20539 / JCM 16871 / LMG 4051 / NBRC 15346 / NCIMB 9279 / R1 / VKM B-1422</strain>
        <plasmid evidence="2">Plasmid CP1</plasmid>
    </source>
</reference>
<dbReference type="KEGG" id="dra:DR_C0039"/>
<dbReference type="Proteomes" id="UP000002524">
    <property type="component" value="Plasmid CP1"/>
</dbReference>
<gene>
    <name evidence="1" type="ordered locus">DR_C0039</name>
</gene>
<proteinExistence type="predicted"/>
<geneLocation type="plasmid" evidence="1 2">
    <name>CP1</name>
</geneLocation>
<evidence type="ECO:0000313" key="2">
    <source>
        <dbReference type="Proteomes" id="UP000002524"/>
    </source>
</evidence>
<protein>
    <submittedName>
        <fullName evidence="1">Uncharacterized protein</fullName>
    </submittedName>
</protein>
<dbReference type="HOGENOM" id="CLU_887738_0_0_0"/>
<name>Q9RZF1_DEIRA</name>